<gene>
    <name evidence="2" type="ORF">V6N11_076675</name>
</gene>
<accession>A0ABR2A3A8</accession>
<name>A0ABR2A3A8_9ROSI</name>
<dbReference type="Proteomes" id="UP001396334">
    <property type="component" value="Unassembled WGS sequence"/>
</dbReference>
<proteinExistence type="predicted"/>
<dbReference type="InterPro" id="IPR002156">
    <property type="entry name" value="RNaseH_domain"/>
</dbReference>
<organism evidence="2 3">
    <name type="scientific">Hibiscus sabdariffa</name>
    <name type="common">roselle</name>
    <dbReference type="NCBI Taxonomy" id="183260"/>
    <lineage>
        <taxon>Eukaryota</taxon>
        <taxon>Viridiplantae</taxon>
        <taxon>Streptophyta</taxon>
        <taxon>Embryophyta</taxon>
        <taxon>Tracheophyta</taxon>
        <taxon>Spermatophyta</taxon>
        <taxon>Magnoliopsida</taxon>
        <taxon>eudicotyledons</taxon>
        <taxon>Gunneridae</taxon>
        <taxon>Pentapetalae</taxon>
        <taxon>rosids</taxon>
        <taxon>malvids</taxon>
        <taxon>Malvales</taxon>
        <taxon>Malvaceae</taxon>
        <taxon>Malvoideae</taxon>
        <taxon>Hibiscus</taxon>
    </lineage>
</organism>
<evidence type="ECO:0000313" key="3">
    <source>
        <dbReference type="Proteomes" id="UP001396334"/>
    </source>
</evidence>
<keyword evidence="3" id="KW-1185">Reference proteome</keyword>
<evidence type="ECO:0000313" key="2">
    <source>
        <dbReference type="EMBL" id="KAK8487456.1"/>
    </source>
</evidence>
<evidence type="ECO:0000259" key="1">
    <source>
        <dbReference type="Pfam" id="PF13456"/>
    </source>
</evidence>
<sequence length="320" mass="35910">MRLWSSSVLDYALSPSIGSSGGLLSMWDTDYFQVDEKIIMPRFIALIGCIKHKNFTCGILNVYGPTVKAEKGDFLGDLLALIRQKQCNEKGYEETAFSAIGGLKLKKPLIKIGRLLKGTKSALKSWVVETNQKNNGTDIWALELSLKEKFPRIFALACNKVGRISEFGSKGATGRCWLIHLRCNLFDWEQPQWNELMVCLQNFNFSNLDRDGVRWKGSSDVNRGNSKSEIGGLLRDESGMILMEFSEASSLSLSALVELEAINFGISNFLTTPWSLTHRLIVESDCKMVVDWINGMVEPLLELPMRLLKLQSLCLRKACV</sequence>
<dbReference type="Pfam" id="PF13456">
    <property type="entry name" value="RVT_3"/>
    <property type="match status" value="1"/>
</dbReference>
<reference evidence="2 3" key="1">
    <citation type="journal article" date="2024" name="G3 (Bethesda)">
        <title>Genome assembly of Hibiscus sabdariffa L. provides insights into metabolisms of medicinal natural products.</title>
        <authorList>
            <person name="Kim T."/>
        </authorList>
    </citation>
    <scope>NUCLEOTIDE SEQUENCE [LARGE SCALE GENOMIC DNA]</scope>
    <source>
        <strain evidence="2">TK-2024</strain>
        <tissue evidence="2">Old leaves</tissue>
    </source>
</reference>
<feature type="domain" description="RNase H type-1" evidence="1">
    <location>
        <begin position="221"/>
        <end position="297"/>
    </location>
</feature>
<dbReference type="EMBL" id="JBBPBN010000397">
    <property type="protein sequence ID" value="KAK8487456.1"/>
    <property type="molecule type" value="Genomic_DNA"/>
</dbReference>
<dbReference type="InterPro" id="IPR036397">
    <property type="entry name" value="RNaseH_sf"/>
</dbReference>
<protein>
    <recommendedName>
        <fullName evidence="1">RNase H type-1 domain-containing protein</fullName>
    </recommendedName>
</protein>
<dbReference type="Gene3D" id="3.30.420.10">
    <property type="entry name" value="Ribonuclease H-like superfamily/Ribonuclease H"/>
    <property type="match status" value="1"/>
</dbReference>
<comment type="caution">
    <text evidence="2">The sequence shown here is derived from an EMBL/GenBank/DDBJ whole genome shotgun (WGS) entry which is preliminary data.</text>
</comment>